<gene>
    <name evidence="2" type="ORF">CIHG_08992</name>
</gene>
<proteinExistence type="predicted"/>
<organism evidence="2 3">
    <name type="scientific">Coccidioides immitis H538.4</name>
    <dbReference type="NCBI Taxonomy" id="396776"/>
    <lineage>
        <taxon>Eukaryota</taxon>
        <taxon>Fungi</taxon>
        <taxon>Dikarya</taxon>
        <taxon>Ascomycota</taxon>
        <taxon>Pezizomycotina</taxon>
        <taxon>Eurotiomycetes</taxon>
        <taxon>Eurotiomycetidae</taxon>
        <taxon>Onygenales</taxon>
        <taxon>Onygenaceae</taxon>
        <taxon>Coccidioides</taxon>
    </lineage>
</organism>
<reference evidence="3" key="1">
    <citation type="journal article" date="2010" name="Genome Res.">
        <title>Population genomic sequencing of Coccidioides fungi reveals recent hybridization and transposon control.</title>
        <authorList>
            <person name="Neafsey D.E."/>
            <person name="Barker B.M."/>
            <person name="Sharpton T.J."/>
            <person name="Stajich J.E."/>
            <person name="Park D.J."/>
            <person name="Whiston E."/>
            <person name="Hung C.-Y."/>
            <person name="McMahan C."/>
            <person name="White J."/>
            <person name="Sykes S."/>
            <person name="Heiman D."/>
            <person name="Young S."/>
            <person name="Zeng Q."/>
            <person name="Abouelleil A."/>
            <person name="Aftuck L."/>
            <person name="Bessette D."/>
            <person name="Brown A."/>
            <person name="FitzGerald M."/>
            <person name="Lui A."/>
            <person name="Macdonald J.P."/>
            <person name="Priest M."/>
            <person name="Orbach M.J."/>
            <person name="Galgiani J.N."/>
            <person name="Kirkland T.N."/>
            <person name="Cole G.T."/>
            <person name="Birren B.W."/>
            <person name="Henn M.R."/>
            <person name="Taylor J.W."/>
            <person name="Rounsley S.D."/>
        </authorList>
    </citation>
    <scope>NUCLEOTIDE SEQUENCE [LARGE SCALE GENOMIC DNA]</scope>
    <source>
        <strain evidence="3">H538.4</strain>
    </source>
</reference>
<evidence type="ECO:0000256" key="1">
    <source>
        <dbReference type="SAM" id="MobiDB-lite"/>
    </source>
</evidence>
<evidence type="ECO:0000313" key="2">
    <source>
        <dbReference type="EMBL" id="KMU91057.1"/>
    </source>
</evidence>
<evidence type="ECO:0000313" key="3">
    <source>
        <dbReference type="Proteomes" id="UP000054563"/>
    </source>
</evidence>
<dbReference type="Proteomes" id="UP000054563">
    <property type="component" value="Unassembled WGS sequence"/>
</dbReference>
<dbReference type="VEuPathDB" id="FungiDB:CIHG_08992"/>
<feature type="region of interest" description="Disordered" evidence="1">
    <location>
        <begin position="1"/>
        <end position="30"/>
    </location>
</feature>
<accession>A0A0J8S1I1</accession>
<dbReference type="AlphaFoldDB" id="A0A0J8S1I1"/>
<protein>
    <submittedName>
        <fullName evidence="2">Uncharacterized protein</fullName>
    </submittedName>
</protein>
<sequence length="167" mass="17905">MGGYSGQKGNDRERPSGLPSDGRRSQTGPACSRRFSLHGLVLETWSTVFSIIRNANTILQAGASNQPTTSPGSGCRQERSVSQDGVIAVTIPPSIPYVLYLLGVWDLSLVVTLRSATMAPFLIRDSHATPRDFRPTWHVGSAGPPIPDRLGAGAQTRLQVLCNYSTA</sequence>
<name>A0A0J8S1I1_COCIT</name>
<dbReference type="EMBL" id="DS017029">
    <property type="protein sequence ID" value="KMU91057.1"/>
    <property type="molecule type" value="Genomic_DNA"/>
</dbReference>